<accession>A0ABV6PVH7</accession>
<evidence type="ECO:0000256" key="5">
    <source>
        <dbReference type="ARBA" id="ARBA00022670"/>
    </source>
</evidence>
<feature type="region of interest" description="Disordered" evidence="12">
    <location>
        <begin position="744"/>
        <end position="792"/>
    </location>
</feature>
<dbReference type="InterPro" id="IPR012338">
    <property type="entry name" value="Beta-lactam/transpept-like"/>
</dbReference>
<feature type="domain" description="Penicillin-binding protein transpeptidase" evidence="14">
    <location>
        <begin position="307"/>
        <end position="469"/>
    </location>
</feature>
<dbReference type="SUPFAM" id="SSF53955">
    <property type="entry name" value="Lysozyme-like"/>
    <property type="match status" value="1"/>
</dbReference>
<comment type="pathway">
    <text evidence="1">Cell wall biogenesis; peptidoglycan biosynthesis.</text>
</comment>
<dbReference type="RefSeq" id="WP_377484204.1">
    <property type="nucleotide sequence ID" value="NZ_JBHLTN010000032.1"/>
</dbReference>
<name>A0ABV6PVH7_9BURK</name>
<evidence type="ECO:0000256" key="13">
    <source>
        <dbReference type="SAM" id="SignalP"/>
    </source>
</evidence>
<protein>
    <recommendedName>
        <fullName evidence="10">peptidoglycan glycosyltransferase</fullName>
        <ecNumber evidence="10">2.4.99.28</ecNumber>
    </recommendedName>
</protein>
<feature type="chain" id="PRO_5045258296" description="peptidoglycan glycosyltransferase" evidence="13">
    <location>
        <begin position="25"/>
        <end position="792"/>
    </location>
</feature>
<evidence type="ECO:0000256" key="4">
    <source>
        <dbReference type="ARBA" id="ARBA00022645"/>
    </source>
</evidence>
<comment type="similarity">
    <text evidence="3">In the N-terminal section; belongs to the glycosyltransferase 51 family.</text>
</comment>
<keyword evidence="9" id="KW-0511">Multifunctional enzyme</keyword>
<reference evidence="17 18" key="1">
    <citation type="submission" date="2024-09" db="EMBL/GenBank/DDBJ databases">
        <authorList>
            <person name="Sun Q."/>
            <person name="Mori K."/>
        </authorList>
    </citation>
    <scope>NUCLEOTIDE SEQUENCE [LARGE SCALE GENOMIC DNA]</scope>
    <source>
        <strain evidence="17 18">NCAIM B.02336</strain>
    </source>
</reference>
<dbReference type="Proteomes" id="UP001589834">
    <property type="component" value="Unassembled WGS sequence"/>
</dbReference>
<dbReference type="InterPro" id="IPR023346">
    <property type="entry name" value="Lysozyme-like_dom_sf"/>
</dbReference>
<evidence type="ECO:0000256" key="3">
    <source>
        <dbReference type="ARBA" id="ARBA00007739"/>
    </source>
</evidence>
<keyword evidence="7" id="KW-0808">Transferase</keyword>
<dbReference type="InterPro" id="IPR036950">
    <property type="entry name" value="PBP_transglycosylase"/>
</dbReference>
<evidence type="ECO:0000256" key="12">
    <source>
        <dbReference type="SAM" id="MobiDB-lite"/>
    </source>
</evidence>
<evidence type="ECO:0000256" key="8">
    <source>
        <dbReference type="ARBA" id="ARBA00022801"/>
    </source>
</evidence>
<keyword evidence="13" id="KW-0732">Signal</keyword>
<feature type="domain" description="Glycosyl transferase family 51" evidence="15">
    <location>
        <begin position="47"/>
        <end position="223"/>
    </location>
</feature>
<evidence type="ECO:0000256" key="7">
    <source>
        <dbReference type="ARBA" id="ARBA00022679"/>
    </source>
</evidence>
<dbReference type="Pfam" id="PF06832">
    <property type="entry name" value="BiPBP_C"/>
    <property type="match status" value="1"/>
</dbReference>
<dbReference type="PANTHER" id="PTHR32282:SF15">
    <property type="entry name" value="PENICILLIN-BINDING PROTEIN 1C"/>
    <property type="match status" value="1"/>
</dbReference>
<keyword evidence="4" id="KW-0121">Carboxypeptidase</keyword>
<keyword evidence="8" id="KW-0378">Hydrolase</keyword>
<evidence type="ECO:0000259" key="14">
    <source>
        <dbReference type="Pfam" id="PF00905"/>
    </source>
</evidence>
<organism evidence="17 18">
    <name type="scientific">Ottowia pentelensis</name>
    <dbReference type="NCBI Taxonomy" id="511108"/>
    <lineage>
        <taxon>Bacteria</taxon>
        <taxon>Pseudomonadati</taxon>
        <taxon>Pseudomonadota</taxon>
        <taxon>Betaproteobacteria</taxon>
        <taxon>Burkholderiales</taxon>
        <taxon>Comamonadaceae</taxon>
        <taxon>Ottowia</taxon>
    </lineage>
</organism>
<evidence type="ECO:0000256" key="6">
    <source>
        <dbReference type="ARBA" id="ARBA00022676"/>
    </source>
</evidence>
<evidence type="ECO:0000256" key="2">
    <source>
        <dbReference type="ARBA" id="ARBA00007090"/>
    </source>
</evidence>
<dbReference type="EC" id="2.4.99.28" evidence="10"/>
<dbReference type="InterPro" id="IPR011815">
    <property type="entry name" value="PBP_1c"/>
</dbReference>
<comment type="catalytic activity">
    <reaction evidence="11">
        <text>[GlcNAc-(1-&gt;4)-Mur2Ac(oyl-L-Ala-gamma-D-Glu-L-Lys-D-Ala-D-Ala)](n)-di-trans,octa-cis-undecaprenyl diphosphate + beta-D-GlcNAc-(1-&gt;4)-Mur2Ac(oyl-L-Ala-gamma-D-Glu-L-Lys-D-Ala-D-Ala)-di-trans,octa-cis-undecaprenyl diphosphate = [GlcNAc-(1-&gt;4)-Mur2Ac(oyl-L-Ala-gamma-D-Glu-L-Lys-D-Ala-D-Ala)](n+1)-di-trans,octa-cis-undecaprenyl diphosphate + di-trans,octa-cis-undecaprenyl diphosphate + H(+)</text>
        <dbReference type="Rhea" id="RHEA:23708"/>
        <dbReference type="Rhea" id="RHEA-COMP:9602"/>
        <dbReference type="Rhea" id="RHEA-COMP:9603"/>
        <dbReference type="ChEBI" id="CHEBI:15378"/>
        <dbReference type="ChEBI" id="CHEBI:58405"/>
        <dbReference type="ChEBI" id="CHEBI:60033"/>
        <dbReference type="ChEBI" id="CHEBI:78435"/>
        <dbReference type="EC" id="2.4.99.28"/>
    </reaction>
</comment>
<evidence type="ECO:0000256" key="1">
    <source>
        <dbReference type="ARBA" id="ARBA00004752"/>
    </source>
</evidence>
<dbReference type="SUPFAM" id="SSF56601">
    <property type="entry name" value="beta-lactamase/transpeptidase-like"/>
    <property type="match status" value="1"/>
</dbReference>
<keyword evidence="5" id="KW-0645">Protease</keyword>
<dbReference type="Gene3D" id="3.40.710.10">
    <property type="entry name" value="DD-peptidase/beta-lactamase superfamily"/>
    <property type="match status" value="1"/>
</dbReference>
<comment type="similarity">
    <text evidence="2">In the C-terminal section; belongs to the transpeptidase family.</text>
</comment>
<evidence type="ECO:0000259" key="15">
    <source>
        <dbReference type="Pfam" id="PF00912"/>
    </source>
</evidence>
<dbReference type="NCBIfam" id="TIGR02073">
    <property type="entry name" value="PBP_1c"/>
    <property type="match status" value="1"/>
</dbReference>
<dbReference type="Gene3D" id="1.10.3810.10">
    <property type="entry name" value="Biosynthetic peptidoglycan transglycosylase-like"/>
    <property type="match status" value="1"/>
</dbReference>
<sequence length="792" mass="85183">MSLLRPLRSFCVLCVLYLGVSAWAQSFEAVRAEHRPSETLIQDRHGEPIERVRTDAQQRRGAWVALADISPALQHALVLSEDQRFYEHSGVDWRAVTSAAWANLWNTRTRGASTLTMQLAGLLDEDLRLGQGGRSVRQKIDQALMATRLEAHWRKDQILEAYLNLVPLRGELVGIDALARTLFAKAPHGLTESEAALTAALVRAPNASPARVAQRACGVLKAMRGPGQATDCVALDMQAELALTRRAWPAQDGIAPHYARRLLGALPAGQPAPATLRSSLDARLQRIALQSLQQHIKELRGRHVEDGAVVVLDNASGEVLAWVGSTGALSRAGEVDAVTAPRQPGSTLKPLLYAQAIAERRLTAASLLHDSPAHLQTASGLYIPQNYDLSFKGWVSVRSALASSLNVPAVRTIVMVSPRAFHRQLGLLGIALPQGGDYYGDSLALGSAEVTLLQLTNAYRALANGGRWCDVGQATGAAHALPLPPAGEGRGEGCHQALDPRAAFIASDILADRNARALSFGLDSILATRFWSAVKTGTSKDMRDNWAVGYSQRYTVGVWVGNAAGGPMWDVSGTSGAAPVWARLMRALHQHTPSRPPAPPPGLVHTRVRFGDRLEAARQEWFIAGTEQAVFAIDPEAARADSEPASGPFGLKPADAADRVPARITRPQDGAILALDPDIPPANQRLLLQADPGAADPQALRWRIGAREVGRGPQAQWLPWPGRHVLQLRDARGAVQDERRIEVRGASVKPRRAAASIPVKPADGDPRQQANRTPDGGASALQPVTQRDTIAR</sequence>
<dbReference type="EMBL" id="JBHLTN010000032">
    <property type="protein sequence ID" value="MFC0593854.1"/>
    <property type="molecule type" value="Genomic_DNA"/>
</dbReference>
<comment type="caution">
    <text evidence="17">The sequence shown here is derived from an EMBL/GenBank/DDBJ whole genome shotgun (WGS) entry which is preliminary data.</text>
</comment>
<gene>
    <name evidence="17" type="primary">pbpC</name>
    <name evidence="17" type="ORF">ACFFGG_14975</name>
</gene>
<keyword evidence="18" id="KW-1185">Reference proteome</keyword>
<dbReference type="InterPro" id="IPR009647">
    <property type="entry name" value="PBP_C"/>
</dbReference>
<proteinExistence type="inferred from homology"/>
<feature type="signal peptide" evidence="13">
    <location>
        <begin position="1"/>
        <end position="24"/>
    </location>
</feature>
<evidence type="ECO:0000256" key="11">
    <source>
        <dbReference type="ARBA" id="ARBA00049902"/>
    </source>
</evidence>
<feature type="domain" description="Penicillin-binding C-terminal" evidence="16">
    <location>
        <begin position="658"/>
        <end position="739"/>
    </location>
</feature>
<evidence type="ECO:0000259" key="16">
    <source>
        <dbReference type="Pfam" id="PF06832"/>
    </source>
</evidence>
<evidence type="ECO:0000313" key="17">
    <source>
        <dbReference type="EMBL" id="MFC0593854.1"/>
    </source>
</evidence>
<evidence type="ECO:0000256" key="10">
    <source>
        <dbReference type="ARBA" id="ARBA00044770"/>
    </source>
</evidence>
<evidence type="ECO:0000313" key="18">
    <source>
        <dbReference type="Proteomes" id="UP001589834"/>
    </source>
</evidence>
<evidence type="ECO:0000256" key="9">
    <source>
        <dbReference type="ARBA" id="ARBA00023268"/>
    </source>
</evidence>
<dbReference type="InterPro" id="IPR050396">
    <property type="entry name" value="Glycosyltr_51/Transpeptidase"/>
</dbReference>
<dbReference type="PANTHER" id="PTHR32282">
    <property type="entry name" value="BINDING PROTEIN TRANSPEPTIDASE, PUTATIVE-RELATED"/>
    <property type="match status" value="1"/>
</dbReference>
<feature type="compositionally biased region" description="Polar residues" evidence="12">
    <location>
        <begin position="782"/>
        <end position="792"/>
    </location>
</feature>
<dbReference type="InterPro" id="IPR001460">
    <property type="entry name" value="PCN-bd_Tpept"/>
</dbReference>
<keyword evidence="6" id="KW-0328">Glycosyltransferase</keyword>
<dbReference type="Pfam" id="PF00912">
    <property type="entry name" value="Transgly"/>
    <property type="match status" value="1"/>
</dbReference>
<dbReference type="InterPro" id="IPR001264">
    <property type="entry name" value="Glyco_trans_51"/>
</dbReference>
<dbReference type="Pfam" id="PF00905">
    <property type="entry name" value="Transpeptidase"/>
    <property type="match status" value="1"/>
</dbReference>